<dbReference type="GO" id="GO:0006109">
    <property type="term" value="P:regulation of carbohydrate metabolic process"/>
    <property type="evidence" value="ECO:0007669"/>
    <property type="project" value="InterPro"/>
</dbReference>
<evidence type="ECO:0000256" key="3">
    <source>
        <dbReference type="ARBA" id="ARBA00022884"/>
    </source>
</evidence>
<dbReference type="PANTHER" id="PTHR34984:SF1">
    <property type="entry name" value="CARBON STORAGE REGULATOR"/>
    <property type="match status" value="1"/>
</dbReference>
<evidence type="ECO:0000313" key="5">
    <source>
        <dbReference type="Proteomes" id="UP000034875"/>
    </source>
</evidence>
<keyword evidence="1" id="KW-0963">Cytoplasm</keyword>
<dbReference type="Pfam" id="PF02599">
    <property type="entry name" value="CsrA"/>
    <property type="match status" value="1"/>
</dbReference>
<name>A0A0G0YZ42_9BACT</name>
<keyword evidence="3" id="KW-0694">RNA-binding</keyword>
<reference evidence="4 5" key="1">
    <citation type="journal article" date="2015" name="Nature">
        <title>rRNA introns, odd ribosomes, and small enigmatic genomes across a large radiation of phyla.</title>
        <authorList>
            <person name="Brown C.T."/>
            <person name="Hug L.A."/>
            <person name="Thomas B.C."/>
            <person name="Sharon I."/>
            <person name="Castelle C.J."/>
            <person name="Singh A."/>
            <person name="Wilkins M.J."/>
            <person name="Williams K.H."/>
            <person name="Banfield J.F."/>
        </authorList>
    </citation>
    <scope>NUCLEOTIDE SEQUENCE [LARGE SCALE GENOMIC DNA]</scope>
</reference>
<dbReference type="PANTHER" id="PTHR34984">
    <property type="entry name" value="CARBON STORAGE REGULATOR"/>
    <property type="match status" value="1"/>
</dbReference>
<evidence type="ECO:0008006" key="6">
    <source>
        <dbReference type="Google" id="ProtNLM"/>
    </source>
</evidence>
<dbReference type="SUPFAM" id="SSF117130">
    <property type="entry name" value="CsrA-like"/>
    <property type="match status" value="1"/>
</dbReference>
<sequence length="105" mass="12107">MLVLTRRKNEKIVLFVRSEEKQCLADMAQSAERDDIIPLINSTITIKVDDINIESGQVKISFDAPRHFTILRSEIYIPIKEASKPAPVRRRNIFQKLLDKVKKCA</sequence>
<accession>A0A0G0YZ42</accession>
<dbReference type="Gene3D" id="2.60.40.4380">
    <property type="entry name" value="Translational regulator CsrA"/>
    <property type="match status" value="1"/>
</dbReference>
<keyword evidence="2" id="KW-0810">Translation regulation</keyword>
<comment type="caution">
    <text evidence="4">The sequence shown here is derived from an EMBL/GenBank/DDBJ whole genome shotgun (WGS) entry which is preliminary data.</text>
</comment>
<proteinExistence type="predicted"/>
<dbReference type="InterPro" id="IPR003751">
    <property type="entry name" value="CsrA"/>
</dbReference>
<dbReference type="GO" id="GO:0005829">
    <property type="term" value="C:cytosol"/>
    <property type="evidence" value="ECO:0007669"/>
    <property type="project" value="TreeGrafter"/>
</dbReference>
<dbReference type="GO" id="GO:0048027">
    <property type="term" value="F:mRNA 5'-UTR binding"/>
    <property type="evidence" value="ECO:0007669"/>
    <property type="project" value="TreeGrafter"/>
</dbReference>
<dbReference type="GO" id="GO:0006402">
    <property type="term" value="P:mRNA catabolic process"/>
    <property type="evidence" value="ECO:0007669"/>
    <property type="project" value="InterPro"/>
</dbReference>
<dbReference type="EMBL" id="LCCZ01000051">
    <property type="protein sequence ID" value="KKS41830.1"/>
    <property type="molecule type" value="Genomic_DNA"/>
</dbReference>
<dbReference type="Proteomes" id="UP000034875">
    <property type="component" value="Unassembled WGS sequence"/>
</dbReference>
<organism evidence="4 5">
    <name type="scientific">candidate division CPR1 bacterium GW2011_GWA2_42_17</name>
    <dbReference type="NCBI Taxonomy" id="1618341"/>
    <lineage>
        <taxon>Bacteria</taxon>
        <taxon>candidate division CPR1</taxon>
    </lineage>
</organism>
<dbReference type="GO" id="GO:0045947">
    <property type="term" value="P:negative regulation of translational initiation"/>
    <property type="evidence" value="ECO:0007669"/>
    <property type="project" value="TreeGrafter"/>
</dbReference>
<dbReference type="AlphaFoldDB" id="A0A0G0YZ42"/>
<evidence type="ECO:0000313" key="4">
    <source>
        <dbReference type="EMBL" id="KKS41830.1"/>
    </source>
</evidence>
<protein>
    <recommendedName>
        <fullName evidence="6">Carbon storage regulator</fullName>
    </recommendedName>
</protein>
<dbReference type="InterPro" id="IPR036107">
    <property type="entry name" value="CsrA_sf"/>
</dbReference>
<evidence type="ECO:0000256" key="1">
    <source>
        <dbReference type="ARBA" id="ARBA00022490"/>
    </source>
</evidence>
<evidence type="ECO:0000256" key="2">
    <source>
        <dbReference type="ARBA" id="ARBA00022845"/>
    </source>
</evidence>
<gene>
    <name evidence="4" type="ORF">UV05_C0051G0007</name>
</gene>